<evidence type="ECO:0000256" key="3">
    <source>
        <dbReference type="ARBA" id="ARBA00005735"/>
    </source>
</evidence>
<evidence type="ECO:0000256" key="11">
    <source>
        <dbReference type="SAM" id="MobiDB-lite"/>
    </source>
</evidence>
<evidence type="ECO:0000256" key="1">
    <source>
        <dbReference type="ARBA" id="ARBA00004606"/>
    </source>
</evidence>
<dbReference type="InterPro" id="IPR027791">
    <property type="entry name" value="Galactosyl_T_C"/>
</dbReference>
<dbReference type="InterPro" id="IPR003859">
    <property type="entry name" value="Galactosyl_T"/>
</dbReference>
<dbReference type="Pfam" id="PF02709">
    <property type="entry name" value="Glyco_transf_7C"/>
    <property type="match status" value="1"/>
</dbReference>
<dbReference type="AlphaFoldDB" id="A0A9W7DLD1"/>
<sequence>MSDAPLPPGWTKAYSNSQKRHYWHHAATKTSQWTPPSMKEAMDPTVAKKRAEEKTRKEREEMERDQRKRAQFHPHMVEFLGKQREIEDFKVFIVEQSDDNRKFNRGKLLNIGFDLARSDPSCRFDVFIFHDVDLLPSDNLGTHYSRFPTTPLHIARCWDRYSNNPKYFGGIVSFNSTNMKSINGFPNTFWGWGGEDDEMQKRCEKRGLKWEGVQEGTIRDLENMTITEKMGFLKEHKEWKCNLKWEALEEHEKTWQTNGLADLKYKEEKREELGDSGGKVVKVTVDVQLNSDHWTNKKSDVNDISY</sequence>
<evidence type="ECO:0000313" key="14">
    <source>
        <dbReference type="Proteomes" id="UP001165082"/>
    </source>
</evidence>
<feature type="non-terminal residue" evidence="13">
    <location>
        <position position="1"/>
    </location>
</feature>
<evidence type="ECO:0000256" key="5">
    <source>
        <dbReference type="ARBA" id="ARBA00022679"/>
    </source>
</evidence>
<dbReference type="Proteomes" id="UP001165082">
    <property type="component" value="Unassembled WGS sequence"/>
</dbReference>
<evidence type="ECO:0000256" key="10">
    <source>
        <dbReference type="ARBA" id="ARBA00023180"/>
    </source>
</evidence>
<evidence type="ECO:0000256" key="7">
    <source>
        <dbReference type="ARBA" id="ARBA00022968"/>
    </source>
</evidence>
<dbReference type="InterPro" id="IPR027995">
    <property type="entry name" value="Galactosyl_T_N"/>
</dbReference>
<dbReference type="GO" id="GO:0005975">
    <property type="term" value="P:carbohydrate metabolic process"/>
    <property type="evidence" value="ECO:0007669"/>
    <property type="project" value="InterPro"/>
</dbReference>
<dbReference type="EMBL" id="BRXZ01000512">
    <property type="protein sequence ID" value="GMH46457.1"/>
    <property type="molecule type" value="Genomic_DNA"/>
</dbReference>
<reference evidence="13" key="1">
    <citation type="submission" date="2022-07" db="EMBL/GenBank/DDBJ databases">
        <title>Genome analysis of Parmales, a sister group of diatoms, reveals the evolutionary specialization of diatoms from phago-mixotrophs to photoautotrophs.</title>
        <authorList>
            <person name="Ban H."/>
            <person name="Sato S."/>
            <person name="Yoshikawa S."/>
            <person name="Kazumasa Y."/>
            <person name="Nakamura Y."/>
            <person name="Ichinomiya M."/>
            <person name="Saitoh K."/>
            <person name="Sato N."/>
            <person name="Blanc-Mathieu R."/>
            <person name="Endo H."/>
            <person name="Kuwata A."/>
            <person name="Ogata H."/>
        </authorList>
    </citation>
    <scope>NUCLEOTIDE SEQUENCE</scope>
</reference>
<dbReference type="PRINTS" id="PR02050">
    <property type="entry name" value="B14GALTRFASE"/>
</dbReference>
<dbReference type="GO" id="GO:0008378">
    <property type="term" value="F:galactosyltransferase activity"/>
    <property type="evidence" value="ECO:0007669"/>
    <property type="project" value="TreeGrafter"/>
</dbReference>
<dbReference type="Gene3D" id="2.20.70.10">
    <property type="match status" value="1"/>
</dbReference>
<dbReference type="PANTHER" id="PTHR19300">
    <property type="entry name" value="BETA-1,4-GALACTOSYLTRANSFERASE"/>
    <property type="match status" value="1"/>
</dbReference>
<protein>
    <recommendedName>
        <fullName evidence="12">WW domain-containing protein</fullName>
    </recommendedName>
</protein>
<feature type="region of interest" description="Disordered" evidence="11">
    <location>
        <begin position="1"/>
        <end position="69"/>
    </location>
</feature>
<evidence type="ECO:0000256" key="9">
    <source>
        <dbReference type="ARBA" id="ARBA00023136"/>
    </source>
</evidence>
<keyword evidence="10" id="KW-0325">Glycoprotein</keyword>
<keyword evidence="5" id="KW-0808">Transferase</keyword>
<accession>A0A9W7DLD1</accession>
<keyword evidence="14" id="KW-1185">Reference proteome</keyword>
<dbReference type="Pfam" id="PF13733">
    <property type="entry name" value="Glyco_transf_7N"/>
    <property type="match status" value="1"/>
</dbReference>
<comment type="pathway">
    <text evidence="2">Protein modification; protein glycosylation.</text>
</comment>
<keyword evidence="9" id="KW-0472">Membrane</keyword>
<dbReference type="OrthoDB" id="10016069at2759"/>
<dbReference type="CDD" id="cd00201">
    <property type="entry name" value="WW"/>
    <property type="match status" value="1"/>
</dbReference>
<keyword evidence="7" id="KW-0735">Signal-anchor</keyword>
<evidence type="ECO:0000256" key="4">
    <source>
        <dbReference type="ARBA" id="ARBA00022676"/>
    </source>
</evidence>
<dbReference type="InterPro" id="IPR036020">
    <property type="entry name" value="WW_dom_sf"/>
</dbReference>
<dbReference type="InterPro" id="IPR001202">
    <property type="entry name" value="WW_dom"/>
</dbReference>
<organism evidence="13 14">
    <name type="scientific">Triparma retinervis</name>
    <dbReference type="NCBI Taxonomy" id="2557542"/>
    <lineage>
        <taxon>Eukaryota</taxon>
        <taxon>Sar</taxon>
        <taxon>Stramenopiles</taxon>
        <taxon>Ochrophyta</taxon>
        <taxon>Bolidophyceae</taxon>
        <taxon>Parmales</taxon>
        <taxon>Triparmaceae</taxon>
        <taxon>Triparma</taxon>
    </lineage>
</organism>
<dbReference type="SMART" id="SM00456">
    <property type="entry name" value="WW"/>
    <property type="match status" value="1"/>
</dbReference>
<evidence type="ECO:0000259" key="12">
    <source>
        <dbReference type="PROSITE" id="PS50020"/>
    </source>
</evidence>
<comment type="similarity">
    <text evidence="3">Belongs to the glycosyltransferase 7 family.</text>
</comment>
<keyword evidence="6" id="KW-0812">Transmembrane</keyword>
<feature type="domain" description="WW" evidence="12">
    <location>
        <begin position="4"/>
        <end position="38"/>
    </location>
</feature>
<evidence type="ECO:0000256" key="2">
    <source>
        <dbReference type="ARBA" id="ARBA00004922"/>
    </source>
</evidence>
<comment type="subcellular location">
    <subcellularLocation>
        <location evidence="1">Membrane</location>
        <topology evidence="1">Single-pass type II membrane protein</topology>
    </subcellularLocation>
</comment>
<dbReference type="PANTHER" id="PTHR19300:SF57">
    <property type="entry name" value="BETA-1,4-N-ACETYLGALACTOSAMINYLTRANSFERASE"/>
    <property type="match status" value="1"/>
</dbReference>
<dbReference type="Gene3D" id="3.90.550.10">
    <property type="entry name" value="Spore Coat Polysaccharide Biosynthesis Protein SpsA, Chain A"/>
    <property type="match status" value="1"/>
</dbReference>
<comment type="caution">
    <text evidence="13">The sequence shown here is derived from an EMBL/GenBank/DDBJ whole genome shotgun (WGS) entry which is preliminary data.</text>
</comment>
<dbReference type="InterPro" id="IPR029044">
    <property type="entry name" value="Nucleotide-diphossugar_trans"/>
</dbReference>
<evidence type="ECO:0000256" key="8">
    <source>
        <dbReference type="ARBA" id="ARBA00022989"/>
    </source>
</evidence>
<dbReference type="GO" id="GO:0016020">
    <property type="term" value="C:membrane"/>
    <property type="evidence" value="ECO:0007669"/>
    <property type="project" value="UniProtKB-SubCell"/>
</dbReference>
<evidence type="ECO:0000256" key="6">
    <source>
        <dbReference type="ARBA" id="ARBA00022692"/>
    </source>
</evidence>
<dbReference type="GO" id="GO:0005794">
    <property type="term" value="C:Golgi apparatus"/>
    <property type="evidence" value="ECO:0007669"/>
    <property type="project" value="TreeGrafter"/>
</dbReference>
<evidence type="ECO:0000313" key="13">
    <source>
        <dbReference type="EMBL" id="GMH46457.1"/>
    </source>
</evidence>
<dbReference type="PROSITE" id="PS50020">
    <property type="entry name" value="WW_DOMAIN_2"/>
    <property type="match status" value="1"/>
</dbReference>
<dbReference type="Pfam" id="PF00397">
    <property type="entry name" value="WW"/>
    <property type="match status" value="1"/>
</dbReference>
<name>A0A9W7DLD1_9STRA</name>
<feature type="compositionally biased region" description="Basic and acidic residues" evidence="11">
    <location>
        <begin position="49"/>
        <end position="68"/>
    </location>
</feature>
<proteinExistence type="inferred from homology"/>
<dbReference type="PROSITE" id="PS01159">
    <property type="entry name" value="WW_DOMAIN_1"/>
    <property type="match status" value="1"/>
</dbReference>
<dbReference type="SUPFAM" id="SSF51045">
    <property type="entry name" value="WW domain"/>
    <property type="match status" value="1"/>
</dbReference>
<keyword evidence="4" id="KW-0328">Glycosyltransferase</keyword>
<gene>
    <name evidence="13" type="ORF">TrRE_jg8272</name>
</gene>
<feature type="compositionally biased region" description="Basic residues" evidence="11">
    <location>
        <begin position="18"/>
        <end position="27"/>
    </location>
</feature>
<keyword evidence="8" id="KW-1133">Transmembrane helix</keyword>
<dbReference type="SUPFAM" id="SSF53448">
    <property type="entry name" value="Nucleotide-diphospho-sugar transferases"/>
    <property type="match status" value="1"/>
</dbReference>